<organism evidence="4 5">
    <name type="scientific">Viridothelium virens</name>
    <name type="common">Speckled blister lichen</name>
    <name type="synonym">Trypethelium virens</name>
    <dbReference type="NCBI Taxonomy" id="1048519"/>
    <lineage>
        <taxon>Eukaryota</taxon>
        <taxon>Fungi</taxon>
        <taxon>Dikarya</taxon>
        <taxon>Ascomycota</taxon>
        <taxon>Pezizomycotina</taxon>
        <taxon>Dothideomycetes</taxon>
        <taxon>Dothideomycetes incertae sedis</taxon>
        <taxon>Trypetheliales</taxon>
        <taxon>Trypetheliaceae</taxon>
        <taxon>Viridothelium</taxon>
    </lineage>
</organism>
<keyword evidence="2" id="KW-0663">Pyridoxal phosphate</keyword>
<evidence type="ECO:0000313" key="5">
    <source>
        <dbReference type="Proteomes" id="UP000800092"/>
    </source>
</evidence>
<dbReference type="InterPro" id="IPR015422">
    <property type="entry name" value="PyrdxlP-dep_Trfase_small"/>
</dbReference>
<dbReference type="Gene3D" id="3.90.1150.10">
    <property type="entry name" value="Aspartate Aminotransferase, domain 1"/>
    <property type="match status" value="1"/>
</dbReference>
<dbReference type="OrthoDB" id="7042322at2759"/>
<sequence>MVRFETFHVEKYMDDHELTAKYNISETCCASISVDQLVALSEKKDAQVVDLSRKMLYGEIPGSDALRSNLARLYSTKVGTPLPKENIRITPGAIGANQIVLSSLTGPGDHVICHYPTYQQLYSYPASLGAEVELWRAQAEKDWIPNTEELKKMIRPNTKLIIVNNPNNPTGAVMKKSWMQSVIEIAEGHNIPILADEVYRPLFHSINPMDPEFPPSILSMGYKNVIATGSLSKAYSLAGIRVGWIATRDPEMIERFHRARYYSVISVSGIDDQIATFALSQDTIHALLARNLQLARTNLAVLEKFMIKHDDYAEWVRPQAGTTAFIRFSRDGKPVDALDFCERLQEKTGVMLVPGDKCFGDEFKGYVRVGFVQEEDVLKGGLEQLRKFLRKDFDDVKLAE</sequence>
<dbReference type="Gene3D" id="3.40.640.10">
    <property type="entry name" value="Type I PLP-dependent aspartate aminotransferase-like (Major domain)"/>
    <property type="match status" value="1"/>
</dbReference>
<dbReference type="InterPro" id="IPR004839">
    <property type="entry name" value="Aminotransferase_I/II_large"/>
</dbReference>
<dbReference type="GO" id="GO:0016740">
    <property type="term" value="F:transferase activity"/>
    <property type="evidence" value="ECO:0007669"/>
    <property type="project" value="UniProtKB-KW"/>
</dbReference>
<name>A0A6A6GU54_VIRVR</name>
<dbReference type="GO" id="GO:0030170">
    <property type="term" value="F:pyridoxal phosphate binding"/>
    <property type="evidence" value="ECO:0007669"/>
    <property type="project" value="InterPro"/>
</dbReference>
<feature type="domain" description="Aminotransferase class I/classII large" evidence="3">
    <location>
        <begin position="48"/>
        <end position="376"/>
    </location>
</feature>
<evidence type="ECO:0000256" key="1">
    <source>
        <dbReference type="ARBA" id="ARBA00007441"/>
    </source>
</evidence>
<evidence type="ECO:0000256" key="2">
    <source>
        <dbReference type="ARBA" id="ARBA00022898"/>
    </source>
</evidence>
<dbReference type="Pfam" id="PF00155">
    <property type="entry name" value="Aminotran_1_2"/>
    <property type="match status" value="1"/>
</dbReference>
<keyword evidence="4" id="KW-0808">Transferase</keyword>
<dbReference type="SUPFAM" id="SSF53383">
    <property type="entry name" value="PLP-dependent transferases"/>
    <property type="match status" value="1"/>
</dbReference>
<dbReference type="InterPro" id="IPR004838">
    <property type="entry name" value="NHTrfase_class1_PyrdxlP-BS"/>
</dbReference>
<dbReference type="InterPro" id="IPR015421">
    <property type="entry name" value="PyrdxlP-dep_Trfase_major"/>
</dbReference>
<evidence type="ECO:0000259" key="3">
    <source>
        <dbReference type="Pfam" id="PF00155"/>
    </source>
</evidence>
<dbReference type="CDD" id="cd00609">
    <property type="entry name" value="AAT_like"/>
    <property type="match status" value="1"/>
</dbReference>
<dbReference type="PROSITE" id="PS00105">
    <property type="entry name" value="AA_TRANSFER_CLASS_1"/>
    <property type="match status" value="1"/>
</dbReference>
<evidence type="ECO:0000313" key="4">
    <source>
        <dbReference type="EMBL" id="KAF2229108.1"/>
    </source>
</evidence>
<accession>A0A6A6GU54</accession>
<comment type="similarity">
    <text evidence="1">Belongs to the class-I pyridoxal-phosphate-dependent aminotransferase family.</text>
</comment>
<reference evidence="4" key="1">
    <citation type="journal article" date="2020" name="Stud. Mycol.">
        <title>101 Dothideomycetes genomes: a test case for predicting lifestyles and emergence of pathogens.</title>
        <authorList>
            <person name="Haridas S."/>
            <person name="Albert R."/>
            <person name="Binder M."/>
            <person name="Bloem J."/>
            <person name="Labutti K."/>
            <person name="Salamov A."/>
            <person name="Andreopoulos B."/>
            <person name="Baker S."/>
            <person name="Barry K."/>
            <person name="Bills G."/>
            <person name="Bluhm B."/>
            <person name="Cannon C."/>
            <person name="Castanera R."/>
            <person name="Culley D."/>
            <person name="Daum C."/>
            <person name="Ezra D."/>
            <person name="Gonzalez J."/>
            <person name="Henrissat B."/>
            <person name="Kuo A."/>
            <person name="Liang C."/>
            <person name="Lipzen A."/>
            <person name="Lutzoni F."/>
            <person name="Magnuson J."/>
            <person name="Mondo S."/>
            <person name="Nolan M."/>
            <person name="Ohm R."/>
            <person name="Pangilinan J."/>
            <person name="Park H.-J."/>
            <person name="Ramirez L."/>
            <person name="Alfaro M."/>
            <person name="Sun H."/>
            <person name="Tritt A."/>
            <person name="Yoshinaga Y."/>
            <person name="Zwiers L.-H."/>
            <person name="Turgeon B."/>
            <person name="Goodwin S."/>
            <person name="Spatafora J."/>
            <person name="Crous P."/>
            <person name="Grigoriev I."/>
        </authorList>
    </citation>
    <scope>NUCLEOTIDE SEQUENCE</scope>
    <source>
        <strain evidence="4">Tuck. ex Michener</strain>
    </source>
</reference>
<dbReference type="AlphaFoldDB" id="A0A6A6GU54"/>
<dbReference type="PANTHER" id="PTHR43510">
    <property type="entry name" value="AMINOTRANSFERASE FUNCTION, HYPOTHETICAL (EUROFUNG)"/>
    <property type="match status" value="1"/>
</dbReference>
<gene>
    <name evidence="4" type="ORF">EV356DRAFT_22471</name>
</gene>
<protein>
    <submittedName>
        <fullName evidence="4">PLP-dependent transferase</fullName>
    </submittedName>
</protein>
<proteinExistence type="inferred from homology"/>
<keyword evidence="5" id="KW-1185">Reference proteome</keyword>
<dbReference type="PANTHER" id="PTHR43510:SF1">
    <property type="entry name" value="AMINOTRANSFERASE FUNCTION, HYPOTHETICAL (EUROFUNG)"/>
    <property type="match status" value="1"/>
</dbReference>
<dbReference type="EMBL" id="ML991875">
    <property type="protein sequence ID" value="KAF2229108.1"/>
    <property type="molecule type" value="Genomic_DNA"/>
</dbReference>
<dbReference type="InterPro" id="IPR015424">
    <property type="entry name" value="PyrdxlP-dep_Trfase"/>
</dbReference>
<dbReference type="Proteomes" id="UP000800092">
    <property type="component" value="Unassembled WGS sequence"/>
</dbReference>